<comment type="caution">
    <text evidence="2">The sequence shown here is derived from an EMBL/GenBank/DDBJ whole genome shotgun (WGS) entry which is preliminary data.</text>
</comment>
<feature type="region of interest" description="Disordered" evidence="1">
    <location>
        <begin position="1"/>
        <end position="28"/>
    </location>
</feature>
<evidence type="ECO:0008006" key="4">
    <source>
        <dbReference type="Google" id="ProtNLM"/>
    </source>
</evidence>
<evidence type="ECO:0000256" key="1">
    <source>
        <dbReference type="SAM" id="MobiDB-lite"/>
    </source>
</evidence>
<proteinExistence type="predicted"/>
<name>A0ABN3UZB7_9PSEU</name>
<dbReference type="Gene3D" id="2.30.30.990">
    <property type="entry name" value="Malonyl-[acyl-carrier protein] O-methyltransferase, zinc-finger motif"/>
    <property type="match status" value="1"/>
</dbReference>
<dbReference type="EMBL" id="BAAAUX010000001">
    <property type="protein sequence ID" value="GAA2772679.1"/>
    <property type="molecule type" value="Genomic_DNA"/>
</dbReference>
<organism evidence="2 3">
    <name type="scientific">Saccharopolyspora taberi</name>
    <dbReference type="NCBI Taxonomy" id="60895"/>
    <lineage>
        <taxon>Bacteria</taxon>
        <taxon>Bacillati</taxon>
        <taxon>Actinomycetota</taxon>
        <taxon>Actinomycetes</taxon>
        <taxon>Pseudonocardiales</taxon>
        <taxon>Pseudonocardiaceae</taxon>
        <taxon>Saccharopolyspora</taxon>
    </lineage>
</organism>
<dbReference type="Pfam" id="PF16827">
    <property type="entry name" value="zf-HC3"/>
    <property type="match status" value="1"/>
</dbReference>
<gene>
    <name evidence="2" type="ORF">GCM10010470_00220</name>
</gene>
<evidence type="ECO:0000313" key="2">
    <source>
        <dbReference type="EMBL" id="GAA2772679.1"/>
    </source>
</evidence>
<keyword evidence="3" id="KW-1185">Reference proteome</keyword>
<reference evidence="2 3" key="1">
    <citation type="journal article" date="2019" name="Int. J. Syst. Evol. Microbiol.">
        <title>The Global Catalogue of Microorganisms (GCM) 10K type strain sequencing project: providing services to taxonomists for standard genome sequencing and annotation.</title>
        <authorList>
            <consortium name="The Broad Institute Genomics Platform"/>
            <consortium name="The Broad Institute Genome Sequencing Center for Infectious Disease"/>
            <person name="Wu L."/>
            <person name="Ma J."/>
        </authorList>
    </citation>
    <scope>NUCLEOTIDE SEQUENCE [LARGE SCALE GENOMIC DNA]</scope>
    <source>
        <strain evidence="2 3">JCM 9383</strain>
    </source>
</reference>
<dbReference type="InterPro" id="IPR031795">
    <property type="entry name" value="Zf-HC3"/>
</dbReference>
<dbReference type="Proteomes" id="UP001500979">
    <property type="component" value="Unassembled WGS sequence"/>
</dbReference>
<sequence>MYQPHPFHWIPAQGKRHASSESYPAGVQGYPDGSEVSMLCEQKLAADNSPLAWLWDTCEPCNVAAHLLAAGAAV</sequence>
<protein>
    <recommendedName>
        <fullName evidence="4">Zinc-finger domain-containing protein</fullName>
    </recommendedName>
</protein>
<evidence type="ECO:0000313" key="3">
    <source>
        <dbReference type="Proteomes" id="UP001500979"/>
    </source>
</evidence>
<accession>A0ABN3UZB7</accession>
<dbReference type="RefSeq" id="WP_344677213.1">
    <property type="nucleotide sequence ID" value="NZ_BAAAUX010000001.1"/>
</dbReference>